<dbReference type="InterPro" id="IPR007630">
    <property type="entry name" value="RNA_pol_sigma70_r4"/>
</dbReference>
<dbReference type="SUPFAM" id="SSF88946">
    <property type="entry name" value="Sigma2 domain of RNA polymerase sigma factors"/>
    <property type="match status" value="1"/>
</dbReference>
<evidence type="ECO:0000256" key="5">
    <source>
        <dbReference type="ARBA" id="ARBA00023163"/>
    </source>
</evidence>
<accession>A0ABT9RK90</accession>
<evidence type="ECO:0000256" key="2">
    <source>
        <dbReference type="ARBA" id="ARBA00023015"/>
    </source>
</evidence>
<dbReference type="Proteomes" id="UP001230426">
    <property type="component" value="Unassembled WGS sequence"/>
</dbReference>
<feature type="domain" description="RNA polymerase sigma-70 region 4" evidence="7">
    <location>
        <begin position="110"/>
        <end position="158"/>
    </location>
</feature>
<evidence type="ECO:0000256" key="4">
    <source>
        <dbReference type="ARBA" id="ARBA00023125"/>
    </source>
</evidence>
<evidence type="ECO:0000256" key="3">
    <source>
        <dbReference type="ARBA" id="ARBA00023082"/>
    </source>
</evidence>
<comment type="caution">
    <text evidence="8">The sequence shown here is derived from an EMBL/GenBank/DDBJ whole genome shotgun (WGS) entry which is preliminary data.</text>
</comment>
<evidence type="ECO:0000313" key="8">
    <source>
        <dbReference type="EMBL" id="MDP9869716.1"/>
    </source>
</evidence>
<keyword evidence="5" id="KW-0804">Transcription</keyword>
<dbReference type="InterPro" id="IPR036388">
    <property type="entry name" value="WH-like_DNA-bd_sf"/>
</dbReference>
<dbReference type="InterPro" id="IPR013324">
    <property type="entry name" value="RNA_pol_sigma_r3/r4-like"/>
</dbReference>
<dbReference type="InterPro" id="IPR039425">
    <property type="entry name" value="RNA_pol_sigma-70-like"/>
</dbReference>
<evidence type="ECO:0000259" key="7">
    <source>
        <dbReference type="Pfam" id="PF04545"/>
    </source>
</evidence>
<evidence type="ECO:0000256" key="1">
    <source>
        <dbReference type="ARBA" id="ARBA00010641"/>
    </source>
</evidence>
<name>A0ABT9RK90_9ACTN</name>
<keyword evidence="9" id="KW-1185">Reference proteome</keyword>
<evidence type="ECO:0000313" key="9">
    <source>
        <dbReference type="Proteomes" id="UP001230426"/>
    </source>
</evidence>
<protein>
    <submittedName>
        <fullName evidence="8">RNA polymerase sigma-70 factor (ECF subfamily)</fullName>
    </submittedName>
</protein>
<sequence>MRLDDEATLRTVYDDHGGELFAFASRSLGDPGLAEDAVQETFVRAWRTAARYDHRQSSPRTWLFAICRNVVIDLMRARSVRPQLSAEQEKDLPAGNDLEGLLLGMQVEEALRRLSPEQRHILVEVHLRDRAPAEVAAELRIPPGTVRSRVFYALKALRLVMEEMGWDGD</sequence>
<organism evidence="8 9">
    <name type="scientific">Streptosporangium brasiliense</name>
    <dbReference type="NCBI Taxonomy" id="47480"/>
    <lineage>
        <taxon>Bacteria</taxon>
        <taxon>Bacillati</taxon>
        <taxon>Actinomycetota</taxon>
        <taxon>Actinomycetes</taxon>
        <taxon>Streptosporangiales</taxon>
        <taxon>Streptosporangiaceae</taxon>
        <taxon>Streptosporangium</taxon>
    </lineage>
</organism>
<keyword evidence="4" id="KW-0238">DNA-binding</keyword>
<comment type="similarity">
    <text evidence="1">Belongs to the sigma-70 factor family. ECF subfamily.</text>
</comment>
<dbReference type="InterPro" id="IPR007627">
    <property type="entry name" value="RNA_pol_sigma70_r2"/>
</dbReference>
<reference evidence="8 9" key="1">
    <citation type="submission" date="2023-07" db="EMBL/GenBank/DDBJ databases">
        <title>Sequencing the genomes of 1000 actinobacteria strains.</title>
        <authorList>
            <person name="Klenk H.-P."/>
        </authorList>
    </citation>
    <scope>NUCLEOTIDE SEQUENCE [LARGE SCALE GENOMIC DNA]</scope>
    <source>
        <strain evidence="8 9">DSM 44109</strain>
    </source>
</reference>
<dbReference type="Pfam" id="PF04545">
    <property type="entry name" value="Sigma70_r4"/>
    <property type="match status" value="1"/>
</dbReference>
<dbReference type="Gene3D" id="1.10.10.10">
    <property type="entry name" value="Winged helix-like DNA-binding domain superfamily/Winged helix DNA-binding domain"/>
    <property type="match status" value="1"/>
</dbReference>
<dbReference type="PANTHER" id="PTHR43133">
    <property type="entry name" value="RNA POLYMERASE ECF-TYPE SIGMA FACTO"/>
    <property type="match status" value="1"/>
</dbReference>
<dbReference type="RefSeq" id="WP_306873955.1">
    <property type="nucleotide sequence ID" value="NZ_JAUSRB010000002.1"/>
</dbReference>
<dbReference type="InterPro" id="IPR014284">
    <property type="entry name" value="RNA_pol_sigma-70_dom"/>
</dbReference>
<feature type="domain" description="RNA polymerase sigma-70 region 2" evidence="6">
    <location>
        <begin position="13"/>
        <end position="79"/>
    </location>
</feature>
<dbReference type="InterPro" id="IPR013325">
    <property type="entry name" value="RNA_pol_sigma_r2"/>
</dbReference>
<dbReference type="PANTHER" id="PTHR43133:SF52">
    <property type="entry name" value="ECF RNA POLYMERASE SIGMA FACTOR SIGL"/>
    <property type="match status" value="1"/>
</dbReference>
<gene>
    <name evidence="8" type="ORF">J2S55_008982</name>
</gene>
<keyword evidence="2" id="KW-0805">Transcription regulation</keyword>
<dbReference type="Pfam" id="PF04542">
    <property type="entry name" value="Sigma70_r2"/>
    <property type="match status" value="1"/>
</dbReference>
<dbReference type="NCBIfam" id="TIGR02937">
    <property type="entry name" value="sigma70-ECF"/>
    <property type="match status" value="1"/>
</dbReference>
<dbReference type="SUPFAM" id="SSF88659">
    <property type="entry name" value="Sigma3 and sigma4 domains of RNA polymerase sigma factors"/>
    <property type="match status" value="1"/>
</dbReference>
<dbReference type="Gene3D" id="1.10.1740.10">
    <property type="match status" value="1"/>
</dbReference>
<proteinExistence type="inferred from homology"/>
<dbReference type="CDD" id="cd06171">
    <property type="entry name" value="Sigma70_r4"/>
    <property type="match status" value="1"/>
</dbReference>
<dbReference type="EMBL" id="JAUSRB010000002">
    <property type="protein sequence ID" value="MDP9869716.1"/>
    <property type="molecule type" value="Genomic_DNA"/>
</dbReference>
<evidence type="ECO:0000259" key="6">
    <source>
        <dbReference type="Pfam" id="PF04542"/>
    </source>
</evidence>
<keyword evidence="3" id="KW-0731">Sigma factor</keyword>